<accession>A0A7M4DDV2</accession>
<evidence type="ECO:0000256" key="3">
    <source>
        <dbReference type="ARBA" id="ARBA00038502"/>
    </source>
</evidence>
<dbReference type="EC" id="2.3.1.-" evidence="5"/>
<feature type="domain" description="N-acetyltransferase" evidence="4">
    <location>
        <begin position="11"/>
        <end position="158"/>
    </location>
</feature>
<evidence type="ECO:0000259" key="4">
    <source>
        <dbReference type="PROSITE" id="PS51186"/>
    </source>
</evidence>
<keyword evidence="6" id="KW-1185">Reference proteome</keyword>
<evidence type="ECO:0000313" key="6">
    <source>
        <dbReference type="Proteomes" id="UP000419743"/>
    </source>
</evidence>
<dbReference type="Proteomes" id="UP000419743">
    <property type="component" value="Unassembled WGS sequence"/>
</dbReference>
<dbReference type="PROSITE" id="PS51186">
    <property type="entry name" value="GNAT"/>
    <property type="match status" value="1"/>
</dbReference>
<dbReference type="PANTHER" id="PTHR43792:SF8">
    <property type="entry name" value="[RIBOSOMAL PROTEIN US5]-ALANINE N-ACETYLTRANSFERASE"/>
    <property type="match status" value="1"/>
</dbReference>
<dbReference type="AlphaFoldDB" id="A0A7M4DDV2"/>
<keyword evidence="2 5" id="KW-0012">Acyltransferase</keyword>
<evidence type="ECO:0000256" key="1">
    <source>
        <dbReference type="ARBA" id="ARBA00022679"/>
    </source>
</evidence>
<reference evidence="5 6" key="1">
    <citation type="submission" date="2019-11" db="EMBL/GenBank/DDBJ databases">
        <authorList>
            <person name="Criscuolo A."/>
        </authorList>
    </citation>
    <scope>NUCLEOTIDE SEQUENCE [LARGE SCALE GENOMIC DNA]</scope>
    <source>
        <strain evidence="5">CIP111667</strain>
    </source>
</reference>
<keyword evidence="1 5" id="KW-0808">Transferase</keyword>
<name>A0A7M4DDV2_9MICO</name>
<dbReference type="Gene3D" id="3.40.630.30">
    <property type="match status" value="1"/>
</dbReference>
<organism evidence="5 6">
    <name type="scientific">Occultella aeris</name>
    <dbReference type="NCBI Taxonomy" id="2761496"/>
    <lineage>
        <taxon>Bacteria</taxon>
        <taxon>Bacillati</taxon>
        <taxon>Actinomycetota</taxon>
        <taxon>Actinomycetes</taxon>
        <taxon>Micrococcales</taxon>
        <taxon>Ruaniaceae</taxon>
        <taxon>Occultella</taxon>
    </lineage>
</organism>
<dbReference type="InterPro" id="IPR016181">
    <property type="entry name" value="Acyl_CoA_acyltransferase"/>
</dbReference>
<sequence length="170" mass="18552">MRVLTTTHQELTLTPLAASDAEAVHELLQANREHLMRWSDYSGELDTSVQQWRDELGDGSDLDFGLRLDGTLAGRVRLIDHHPRYGLGYWVAQAHTGRGLAAAGVRAVIVHARDALGGSDILAGVSLGNAASARVLRRNEFRSVAVFDTYERFHLPLNDLGLSSVAAARL</sequence>
<dbReference type="SUPFAM" id="SSF55729">
    <property type="entry name" value="Acyl-CoA N-acyltransferases (Nat)"/>
    <property type="match status" value="1"/>
</dbReference>
<comment type="similarity">
    <text evidence="3">Belongs to the acetyltransferase family. RimJ subfamily.</text>
</comment>
<dbReference type="InterPro" id="IPR051531">
    <property type="entry name" value="N-acetyltransferase"/>
</dbReference>
<dbReference type="GO" id="GO:0005737">
    <property type="term" value="C:cytoplasm"/>
    <property type="evidence" value="ECO:0007669"/>
    <property type="project" value="TreeGrafter"/>
</dbReference>
<dbReference type="PANTHER" id="PTHR43792">
    <property type="entry name" value="GNAT FAMILY, PUTATIVE (AFU_ORTHOLOGUE AFUA_3G00765)-RELATED-RELATED"/>
    <property type="match status" value="1"/>
</dbReference>
<dbReference type="EMBL" id="CACRYJ010000006">
    <property type="protein sequence ID" value="VZO35066.1"/>
    <property type="molecule type" value="Genomic_DNA"/>
</dbReference>
<proteinExistence type="inferred from homology"/>
<dbReference type="InterPro" id="IPR000182">
    <property type="entry name" value="GNAT_dom"/>
</dbReference>
<gene>
    <name evidence="5" type="primary">ydaF_1</name>
    <name evidence="5" type="ORF">HALOF300_00291</name>
</gene>
<evidence type="ECO:0000256" key="2">
    <source>
        <dbReference type="ARBA" id="ARBA00023315"/>
    </source>
</evidence>
<dbReference type="GO" id="GO:0008999">
    <property type="term" value="F:protein-N-terminal-alanine acetyltransferase activity"/>
    <property type="evidence" value="ECO:0007669"/>
    <property type="project" value="TreeGrafter"/>
</dbReference>
<dbReference type="Pfam" id="PF13302">
    <property type="entry name" value="Acetyltransf_3"/>
    <property type="match status" value="1"/>
</dbReference>
<evidence type="ECO:0000313" key="5">
    <source>
        <dbReference type="EMBL" id="VZO35066.1"/>
    </source>
</evidence>
<comment type="caution">
    <text evidence="5">The sequence shown here is derived from an EMBL/GenBank/DDBJ whole genome shotgun (WGS) entry which is preliminary data.</text>
</comment>
<protein>
    <submittedName>
        <fullName evidence="5">Ribosomal N-acetyltransferase YdaF</fullName>
        <ecNumber evidence="5">2.3.1.-</ecNumber>
    </submittedName>
</protein>